<dbReference type="GO" id="GO:0071111">
    <property type="term" value="F:cyclic-guanylate-specific phosphodiesterase activity"/>
    <property type="evidence" value="ECO:0007669"/>
    <property type="project" value="InterPro"/>
</dbReference>
<dbReference type="CDD" id="cd18773">
    <property type="entry name" value="PDC1_HK_sensor"/>
    <property type="match status" value="1"/>
</dbReference>
<dbReference type="OrthoDB" id="9813903at2"/>
<dbReference type="PANTHER" id="PTHR33121:SF76">
    <property type="entry name" value="SIGNALING PROTEIN"/>
    <property type="match status" value="1"/>
</dbReference>
<dbReference type="Proteomes" id="UP000197446">
    <property type="component" value="Unassembled WGS sequence"/>
</dbReference>
<dbReference type="RefSeq" id="WP_088483856.1">
    <property type="nucleotide sequence ID" value="NZ_NISI01000005.1"/>
</dbReference>
<feature type="domain" description="EAL" evidence="1">
    <location>
        <begin position="7"/>
        <end position="263"/>
    </location>
</feature>
<dbReference type="Pfam" id="PF00563">
    <property type="entry name" value="EAL"/>
    <property type="match status" value="1"/>
</dbReference>
<reference evidence="2 3" key="1">
    <citation type="journal article" date="2007" name="Int. J. Syst. Evol. Microbiol.">
        <title>Description of Pelomonas aquatica sp. nov. and Pelomonas puraquae sp. nov., isolated from industrial and haemodialysis water.</title>
        <authorList>
            <person name="Gomila M."/>
            <person name="Bowien B."/>
            <person name="Falsen E."/>
            <person name="Moore E.R."/>
            <person name="Lalucat J."/>
        </authorList>
    </citation>
    <scope>NUCLEOTIDE SEQUENCE [LARGE SCALE GENOMIC DNA]</scope>
    <source>
        <strain evidence="2 3">CCUG 52769</strain>
    </source>
</reference>
<name>A0A254N713_9BURK</name>
<dbReference type="InterPro" id="IPR035919">
    <property type="entry name" value="EAL_sf"/>
</dbReference>
<dbReference type="AlphaFoldDB" id="A0A254N713"/>
<dbReference type="CDD" id="cd01948">
    <property type="entry name" value="EAL"/>
    <property type="match status" value="1"/>
</dbReference>
<sequence length="417" mass="45786">MLVHLAQTLVQEGGRWRARQGGWLLDSHFQPVFSFPHRRAVGYEALLRVTAADGHAVSPLHFFEQLESFEAQWAADRLCRLLHVNNFVHQAGDIGWLFLNIHPAVFVHGAMQTQALDASVRTVQALGLPMHRLVLEVTEDVMAQETDFQQAVAAVRETGCLLALDDFGAGHSNFDRIWHIHPEIVKLDRSLLRRACGSPRIARVLAQMVSLLHECGSLVLLEGVETRDEALLALDVDVDLVQGFVFGRPVPGTLGPTGASQEIDEIWSLLDQRHAAGRAELGARVDPYRSALKAAQAVLPTLGLAQACAPLLALPGVQAVFALDDQGRHVAEQLLPQSPGLVDADPRFEPLGLPSEARWARRPYFRRALDEPGVVQMTRPYLSLHGPRMCVTLSVAVPVAGRLQVLCVDIDWVSDPA</sequence>
<gene>
    <name evidence="2" type="ORF">CDO81_14115</name>
</gene>
<dbReference type="SUPFAM" id="SSF141868">
    <property type="entry name" value="EAL domain-like"/>
    <property type="match status" value="1"/>
</dbReference>
<keyword evidence="3" id="KW-1185">Reference proteome</keyword>
<dbReference type="PROSITE" id="PS50883">
    <property type="entry name" value="EAL"/>
    <property type="match status" value="1"/>
</dbReference>
<comment type="caution">
    <text evidence="2">The sequence shown here is derived from an EMBL/GenBank/DDBJ whole genome shotgun (WGS) entry which is preliminary data.</text>
</comment>
<dbReference type="PANTHER" id="PTHR33121">
    <property type="entry name" value="CYCLIC DI-GMP PHOSPHODIESTERASE PDEF"/>
    <property type="match status" value="1"/>
</dbReference>
<accession>A0A254N713</accession>
<dbReference type="InterPro" id="IPR050706">
    <property type="entry name" value="Cyclic-di-GMP_PDE-like"/>
</dbReference>
<dbReference type="SUPFAM" id="SSF103190">
    <property type="entry name" value="Sensory domain-like"/>
    <property type="match status" value="1"/>
</dbReference>
<evidence type="ECO:0000313" key="2">
    <source>
        <dbReference type="EMBL" id="OWR03816.1"/>
    </source>
</evidence>
<dbReference type="EMBL" id="NISI01000005">
    <property type="protein sequence ID" value="OWR03816.1"/>
    <property type="molecule type" value="Genomic_DNA"/>
</dbReference>
<protein>
    <submittedName>
        <fullName evidence="2">Diguanylate phosphodiesterase</fullName>
    </submittedName>
</protein>
<dbReference type="InterPro" id="IPR029151">
    <property type="entry name" value="Sensor-like_sf"/>
</dbReference>
<evidence type="ECO:0000313" key="3">
    <source>
        <dbReference type="Proteomes" id="UP000197446"/>
    </source>
</evidence>
<dbReference type="InterPro" id="IPR001633">
    <property type="entry name" value="EAL_dom"/>
</dbReference>
<dbReference type="SMART" id="SM00052">
    <property type="entry name" value="EAL"/>
    <property type="match status" value="1"/>
</dbReference>
<proteinExistence type="predicted"/>
<organism evidence="2 3">
    <name type="scientific">Roseateles puraquae</name>
    <dbReference type="NCBI Taxonomy" id="431059"/>
    <lineage>
        <taxon>Bacteria</taxon>
        <taxon>Pseudomonadati</taxon>
        <taxon>Pseudomonadota</taxon>
        <taxon>Betaproteobacteria</taxon>
        <taxon>Burkholderiales</taxon>
        <taxon>Sphaerotilaceae</taxon>
        <taxon>Roseateles</taxon>
    </lineage>
</organism>
<evidence type="ECO:0000259" key="1">
    <source>
        <dbReference type="PROSITE" id="PS50883"/>
    </source>
</evidence>
<dbReference type="Gene3D" id="3.20.20.450">
    <property type="entry name" value="EAL domain"/>
    <property type="match status" value="1"/>
</dbReference>
<dbReference type="Gene3D" id="3.30.450.20">
    <property type="entry name" value="PAS domain"/>
    <property type="match status" value="1"/>
</dbReference>